<reference evidence="3 4" key="2">
    <citation type="journal article" date="2022" name="Mol. Biol. Evol.">
        <title>Comparative Genomics Reveals Insights into the Divergent Evolution of Astigmatic Mites and Household Pest Adaptations.</title>
        <authorList>
            <person name="Xiong Q."/>
            <person name="Wan A.T."/>
            <person name="Liu X."/>
            <person name="Fung C.S."/>
            <person name="Xiao X."/>
            <person name="Malainual N."/>
            <person name="Hou J."/>
            <person name="Wang L."/>
            <person name="Wang M."/>
            <person name="Yang K.Y."/>
            <person name="Cui Y."/>
            <person name="Leung E.L."/>
            <person name="Nong W."/>
            <person name="Shin S.K."/>
            <person name="Au S.W."/>
            <person name="Jeong K.Y."/>
            <person name="Chew F.T."/>
            <person name="Hui J.H."/>
            <person name="Leung T.F."/>
            <person name="Tungtrongchitr A."/>
            <person name="Zhong N."/>
            <person name="Liu Z."/>
            <person name="Tsui S.K."/>
        </authorList>
    </citation>
    <scope>NUCLEOTIDE SEQUENCE [LARGE SCALE GENOMIC DNA]</scope>
    <source>
        <strain evidence="3">Derp</strain>
    </source>
</reference>
<feature type="region of interest" description="Disordered" evidence="1">
    <location>
        <begin position="840"/>
        <end position="870"/>
    </location>
</feature>
<dbReference type="EMBL" id="NJHN03000018">
    <property type="protein sequence ID" value="KAH9425324.1"/>
    <property type="molecule type" value="Genomic_DNA"/>
</dbReference>
<evidence type="ECO:0000256" key="1">
    <source>
        <dbReference type="SAM" id="MobiDB-lite"/>
    </source>
</evidence>
<organism evidence="3 4">
    <name type="scientific">Dermatophagoides pteronyssinus</name>
    <name type="common">European house dust mite</name>
    <dbReference type="NCBI Taxonomy" id="6956"/>
    <lineage>
        <taxon>Eukaryota</taxon>
        <taxon>Metazoa</taxon>
        <taxon>Ecdysozoa</taxon>
        <taxon>Arthropoda</taxon>
        <taxon>Chelicerata</taxon>
        <taxon>Arachnida</taxon>
        <taxon>Acari</taxon>
        <taxon>Acariformes</taxon>
        <taxon>Sarcoptiformes</taxon>
        <taxon>Astigmata</taxon>
        <taxon>Psoroptidia</taxon>
        <taxon>Analgoidea</taxon>
        <taxon>Pyroglyphidae</taxon>
        <taxon>Dermatophagoidinae</taxon>
        <taxon>Dermatophagoides</taxon>
    </lineage>
</organism>
<evidence type="ECO:0000313" key="4">
    <source>
        <dbReference type="Proteomes" id="UP000887458"/>
    </source>
</evidence>
<feature type="compositionally biased region" description="Polar residues" evidence="1">
    <location>
        <begin position="847"/>
        <end position="861"/>
    </location>
</feature>
<feature type="compositionally biased region" description="Polar residues" evidence="1">
    <location>
        <begin position="24"/>
        <end position="35"/>
    </location>
</feature>
<dbReference type="Proteomes" id="UP000887458">
    <property type="component" value="Unassembled WGS sequence"/>
</dbReference>
<feature type="compositionally biased region" description="Polar residues" evidence="1">
    <location>
        <begin position="52"/>
        <end position="94"/>
    </location>
</feature>
<feature type="transmembrane region" description="Helical" evidence="2">
    <location>
        <begin position="1092"/>
        <end position="1115"/>
    </location>
</feature>
<feature type="region of interest" description="Disordered" evidence="1">
    <location>
        <begin position="52"/>
        <end position="97"/>
    </location>
</feature>
<feature type="region of interest" description="Disordered" evidence="1">
    <location>
        <begin position="348"/>
        <end position="368"/>
    </location>
</feature>
<feature type="compositionally biased region" description="Low complexity" evidence="1">
    <location>
        <begin position="482"/>
        <end position="497"/>
    </location>
</feature>
<accession>A0ABQ8JRW8</accession>
<feature type="transmembrane region" description="Helical" evidence="2">
    <location>
        <begin position="772"/>
        <end position="797"/>
    </location>
</feature>
<reference evidence="3 4" key="1">
    <citation type="journal article" date="2018" name="J. Allergy Clin. Immunol.">
        <title>High-quality assembly of Dermatophagoides pteronyssinus genome and transcriptome reveals a wide range of novel allergens.</title>
        <authorList>
            <person name="Liu X.Y."/>
            <person name="Yang K.Y."/>
            <person name="Wang M.Q."/>
            <person name="Kwok J.S."/>
            <person name="Zeng X."/>
            <person name="Yang Z."/>
            <person name="Xiao X.J."/>
            <person name="Lau C.P."/>
            <person name="Li Y."/>
            <person name="Huang Z.M."/>
            <person name="Ba J.G."/>
            <person name="Yim A.K."/>
            <person name="Ouyang C.Y."/>
            <person name="Ngai S.M."/>
            <person name="Chan T.F."/>
            <person name="Leung E.L."/>
            <person name="Liu L."/>
            <person name="Liu Z.G."/>
            <person name="Tsui S.K."/>
        </authorList>
    </citation>
    <scope>NUCLEOTIDE SEQUENCE [LARGE SCALE GENOMIC DNA]</scope>
    <source>
        <strain evidence="3">Derp</strain>
    </source>
</reference>
<dbReference type="PANTHER" id="PTHR14596:SF72">
    <property type="entry name" value="ZINC FINGER PROTEIN MSN2-RELATED"/>
    <property type="match status" value="1"/>
</dbReference>
<feature type="compositionally biased region" description="Basic residues" evidence="1">
    <location>
        <begin position="1"/>
        <end position="10"/>
    </location>
</feature>
<evidence type="ECO:0000313" key="3">
    <source>
        <dbReference type="EMBL" id="KAH9425324.1"/>
    </source>
</evidence>
<keyword evidence="4" id="KW-1185">Reference proteome</keyword>
<gene>
    <name evidence="3" type="ORF">DERP_005929</name>
</gene>
<dbReference type="PANTHER" id="PTHR14596">
    <property type="entry name" value="ZINC FINGER PROTEIN"/>
    <property type="match status" value="1"/>
</dbReference>
<sequence length="1176" mass="139707">MDKPKPKQNKRIMNNNHYERGMYHNNNNNQKAGNSVTRINNDNQIKHYNHLKQQNYKKPNNNDKTISPNKKNIQTKQQLQNKRQSNVNRNQTTTKKTETKINHVHHPVKLAASVNHPLYNHGENSIQPKTSTKSKNVIINLESSNCVQKQKSLNKKHDYKTVLNHMKQHLNRNQQSILAIYDRFKRLIPNRQSNQIHDEQPSNNRIDKQLSTTVWTNFKRIFTFSRKTNKTKEKINEKNYRNSISQRLRSYSSILWQRILTFRLRMYICNLFDSTMINQENNHRQSTNPCQTSLLTTIFQTIRRRTINLFRQYWPLLDNKMKIKKTNNNNNQQSNSVQPMKTKSIIKRPTIESNRIQPTTSPTLIDSKQAKKLSPPSSILMINNDENFNQAPLDTNQMLIKSDSYAILCDINCHNWIIAFINWSIIYPRFILPTNQYFQFASVHDVSNLGNYFDNDNQFCLRLCCCCGGLCSYHHHQQQQYRKQQNRQQKQQQQQQQSSSTKNYHHQQQLSMTTIQINQRQNFQSINNDNNNNDANQQPLSVINSPINENPEIMMITTKTPSIKSLNLDSDSKQQRRTLNDELLNKNHKCANNDDCQTEITPDFSDVAYYPSILNTNQTDHNENINRKSEMINNQMDDQKIYSQNKQLPNKQIPFNKDDNDHRSTSSQSILSANSICCHVQHWKFYLIITLFIFISLRYLIHLVIIIFGNDNQEKNMIHFDYGYCPLIVAMLESLTTMLTIMIVYCRRTPIEELIIIKSSFFRPLCPWQRTYFIRMITILYLILSMIFFILTFCSWFPQITGIDSEWHHFRRSDSNIFTKYIWQQQQPITATTTTMSISMSRPPSTLDNNNNNQHSTTIHNQRSKRNSSEFQTISTINIDNITTFLDDNIDNTDDDDDDSVDYNSNVMIENNLTNTSSLINKTTTQRLPRYSSLPVNMFTTTPITTPSSIDHSTKSISSSNQKNKWWQIIEIWHLFFYFDFISNILCKYSLLLIKTLHLSVTILIILKCWQLYNEIRRLKYYFKNNNIDHSQRRQTNDTTQQQQQQVHHWILLNRTNRRRRRHHQQQQQSEMERLTILTRILCKNIRYYHNVFGHLLLIWLLLTIFTLIAIWEFYKCSDQQNRLQKSIINNESNQQFHDWLIPYSMLIYHSIDLAIMFIFYLIIRILRYQCLWLIN</sequence>
<feature type="compositionally biased region" description="Polar residues" evidence="1">
    <location>
        <begin position="351"/>
        <end position="366"/>
    </location>
</feature>
<protein>
    <submittedName>
        <fullName evidence="3">Uncharacterized protein</fullName>
    </submittedName>
</protein>
<keyword evidence="2" id="KW-0472">Membrane</keyword>
<name>A0ABQ8JRW8_DERPT</name>
<feature type="region of interest" description="Disordered" evidence="1">
    <location>
        <begin position="1"/>
        <end position="35"/>
    </location>
</feature>
<comment type="caution">
    <text evidence="3">The sequence shown here is derived from an EMBL/GenBank/DDBJ whole genome shotgun (WGS) entry which is preliminary data.</text>
</comment>
<keyword evidence="2" id="KW-0812">Transmembrane</keyword>
<feature type="transmembrane region" description="Helical" evidence="2">
    <location>
        <begin position="1147"/>
        <end position="1167"/>
    </location>
</feature>
<feature type="transmembrane region" description="Helical" evidence="2">
    <location>
        <begin position="685"/>
        <end position="710"/>
    </location>
</feature>
<feature type="compositionally biased region" description="Polar residues" evidence="1">
    <location>
        <begin position="498"/>
        <end position="508"/>
    </location>
</feature>
<evidence type="ECO:0000256" key="2">
    <source>
        <dbReference type="SAM" id="Phobius"/>
    </source>
</evidence>
<keyword evidence="2" id="KW-1133">Transmembrane helix</keyword>
<proteinExistence type="predicted"/>
<feature type="region of interest" description="Disordered" evidence="1">
    <location>
        <begin position="482"/>
        <end position="508"/>
    </location>
</feature>
<feature type="transmembrane region" description="Helical" evidence="2">
    <location>
        <begin position="722"/>
        <end position="745"/>
    </location>
</feature>